<evidence type="ECO:0000256" key="1">
    <source>
        <dbReference type="SAM" id="Coils"/>
    </source>
</evidence>
<dbReference type="InterPro" id="IPR027417">
    <property type="entry name" value="P-loop_NTPase"/>
</dbReference>
<name>A0AAE0YIT0_9GAST</name>
<evidence type="ECO:0000313" key="3">
    <source>
        <dbReference type="EMBL" id="KAK3745491.1"/>
    </source>
</evidence>
<dbReference type="AlphaFoldDB" id="A0AAE0YIT0"/>
<feature type="coiled-coil region" evidence="1">
    <location>
        <begin position="202"/>
        <end position="236"/>
    </location>
</feature>
<keyword evidence="2" id="KW-1133">Transmembrane helix</keyword>
<proteinExistence type="predicted"/>
<dbReference type="Proteomes" id="UP001283361">
    <property type="component" value="Unassembled WGS sequence"/>
</dbReference>
<organism evidence="3 4">
    <name type="scientific">Elysia crispata</name>
    <name type="common">lettuce slug</name>
    <dbReference type="NCBI Taxonomy" id="231223"/>
    <lineage>
        <taxon>Eukaryota</taxon>
        <taxon>Metazoa</taxon>
        <taxon>Spiralia</taxon>
        <taxon>Lophotrochozoa</taxon>
        <taxon>Mollusca</taxon>
        <taxon>Gastropoda</taxon>
        <taxon>Heterobranchia</taxon>
        <taxon>Euthyneura</taxon>
        <taxon>Panpulmonata</taxon>
        <taxon>Sacoglossa</taxon>
        <taxon>Placobranchoidea</taxon>
        <taxon>Plakobranchidae</taxon>
        <taxon>Elysia</taxon>
    </lineage>
</organism>
<evidence type="ECO:0000256" key="2">
    <source>
        <dbReference type="SAM" id="Phobius"/>
    </source>
</evidence>
<accession>A0AAE0YIT0</accession>
<feature type="transmembrane region" description="Helical" evidence="2">
    <location>
        <begin position="516"/>
        <end position="538"/>
    </location>
</feature>
<comment type="caution">
    <text evidence="3">The sequence shown here is derived from an EMBL/GenBank/DDBJ whole genome shotgun (WGS) entry which is preliminary data.</text>
</comment>
<dbReference type="EMBL" id="JAWDGP010006217">
    <property type="protein sequence ID" value="KAK3745491.1"/>
    <property type="molecule type" value="Genomic_DNA"/>
</dbReference>
<keyword evidence="1" id="KW-0175">Coiled coil</keyword>
<keyword evidence="4" id="KW-1185">Reference proteome</keyword>
<feature type="transmembrane region" description="Helical" evidence="2">
    <location>
        <begin position="375"/>
        <end position="396"/>
    </location>
</feature>
<keyword evidence="2" id="KW-0812">Transmembrane</keyword>
<feature type="transmembrane region" description="Helical" evidence="2">
    <location>
        <begin position="484"/>
        <end position="510"/>
    </location>
</feature>
<sequence>MSSQLRVLLVGADELMTEIGNALLGWEAFTLPQSQAQRETVSLPDGRLLQVTAAYFRHHDTGSDGVKRTSEKLVSDITSSAYHAVIFIIEIDSCLNLSYPVAAECMMKESWRKFVKKKGVIVVTGGDRFRQARNKGEITVSFTEWMWKHGRFCGALFQEIQWRYLLFDKVGLGDVINKQRQELIDMIGSRVLVGELYIDMKFKEAELLSQKLETNLEQLKEQINKKTASLKETEKINSQKTDGSLKDMNNQLVGLKEVVRENIERIGVMQTIQDNLVKDTKETEQRSLRFENQLTDLEKVFDQKLEKASQDLQELKKYLLDLKRQVLQEYNKREEEFQTSIEEFKRHVKESYLWERMKSLALSHTQLHPSRIRKLLLILFFLMLLLLPLLSSLWPLTSNSRKEITALDIRSDLRRYVDLKLEQAVKRLQEKEKHVARLNETDPNNVSKIRQEMTEQFTKLKERLLNETADLTGDIRKNITGRILVWDMIMSLSLSPPLIMVLTLLLLLLAPVTSPVPWVSLLAALLVAFLILQFLLLLV</sequence>
<feature type="coiled-coil region" evidence="1">
    <location>
        <begin position="305"/>
        <end position="347"/>
    </location>
</feature>
<dbReference type="Gene3D" id="3.40.50.300">
    <property type="entry name" value="P-loop containing nucleotide triphosphate hydrolases"/>
    <property type="match status" value="1"/>
</dbReference>
<keyword evidence="2" id="KW-0472">Membrane</keyword>
<gene>
    <name evidence="3" type="ORF">RRG08_016614</name>
</gene>
<feature type="coiled-coil region" evidence="1">
    <location>
        <begin position="421"/>
        <end position="470"/>
    </location>
</feature>
<evidence type="ECO:0008006" key="5">
    <source>
        <dbReference type="Google" id="ProtNLM"/>
    </source>
</evidence>
<evidence type="ECO:0000313" key="4">
    <source>
        <dbReference type="Proteomes" id="UP001283361"/>
    </source>
</evidence>
<protein>
    <recommendedName>
        <fullName evidence="5">AIG1-type G domain-containing protein</fullName>
    </recommendedName>
</protein>
<reference evidence="3" key="1">
    <citation type="journal article" date="2023" name="G3 (Bethesda)">
        <title>A reference genome for the long-term kleptoplast-retaining sea slug Elysia crispata morphotype clarki.</title>
        <authorList>
            <person name="Eastman K.E."/>
            <person name="Pendleton A.L."/>
            <person name="Shaikh M.A."/>
            <person name="Suttiyut T."/>
            <person name="Ogas R."/>
            <person name="Tomko P."/>
            <person name="Gavelis G."/>
            <person name="Widhalm J.R."/>
            <person name="Wisecaver J.H."/>
        </authorList>
    </citation>
    <scope>NUCLEOTIDE SEQUENCE</scope>
    <source>
        <strain evidence="3">ECLA1</strain>
    </source>
</reference>